<dbReference type="AlphaFoldDB" id="A0A1G9LGH4"/>
<name>A0A1G9LGH4_9BACT</name>
<organism evidence="7 8">
    <name type="scientific">Maridesulfovibrio ferrireducens</name>
    <dbReference type="NCBI Taxonomy" id="246191"/>
    <lineage>
        <taxon>Bacteria</taxon>
        <taxon>Pseudomonadati</taxon>
        <taxon>Thermodesulfobacteriota</taxon>
        <taxon>Desulfovibrionia</taxon>
        <taxon>Desulfovibrionales</taxon>
        <taxon>Desulfovibrionaceae</taxon>
        <taxon>Maridesulfovibrio</taxon>
    </lineage>
</organism>
<evidence type="ECO:0000256" key="3">
    <source>
        <dbReference type="ARBA" id="ARBA00022448"/>
    </source>
</evidence>
<keyword evidence="3" id="KW-0813">Transport</keyword>
<accession>A0A1G9LGH4</accession>
<dbReference type="GO" id="GO:0043190">
    <property type="term" value="C:ATP-binding cassette (ABC) transporter complex"/>
    <property type="evidence" value="ECO:0007669"/>
    <property type="project" value="InterPro"/>
</dbReference>
<protein>
    <submittedName>
        <fullName evidence="7">Peptide/nickel transport system substrate-binding protein</fullName>
    </submittedName>
</protein>
<dbReference type="PIRSF" id="PIRSF002741">
    <property type="entry name" value="MppA"/>
    <property type="match status" value="1"/>
</dbReference>
<dbReference type="InterPro" id="IPR023765">
    <property type="entry name" value="SBP_5_CS"/>
</dbReference>
<dbReference type="FunFam" id="3.10.105.10:FF:000006">
    <property type="entry name" value="Peptide ABC transporter substrate-binding protein"/>
    <property type="match status" value="1"/>
</dbReference>
<dbReference type="Gene3D" id="3.40.190.10">
    <property type="entry name" value="Periplasmic binding protein-like II"/>
    <property type="match status" value="1"/>
</dbReference>
<keyword evidence="8" id="KW-1185">Reference proteome</keyword>
<evidence type="ECO:0000256" key="1">
    <source>
        <dbReference type="ARBA" id="ARBA00004196"/>
    </source>
</evidence>
<dbReference type="OrthoDB" id="9772924at2"/>
<dbReference type="Proteomes" id="UP000199053">
    <property type="component" value="Unassembled WGS sequence"/>
</dbReference>
<dbReference type="InterPro" id="IPR039424">
    <property type="entry name" value="SBP_5"/>
</dbReference>
<dbReference type="PROSITE" id="PS01040">
    <property type="entry name" value="SBP_BACTERIAL_5"/>
    <property type="match status" value="1"/>
</dbReference>
<dbReference type="Gene3D" id="3.10.105.10">
    <property type="entry name" value="Dipeptide-binding Protein, Domain 3"/>
    <property type="match status" value="1"/>
</dbReference>
<evidence type="ECO:0000313" key="8">
    <source>
        <dbReference type="Proteomes" id="UP000199053"/>
    </source>
</evidence>
<dbReference type="RefSeq" id="WP_092163214.1">
    <property type="nucleotide sequence ID" value="NZ_FNGA01000007.1"/>
</dbReference>
<feature type="signal peptide" evidence="5">
    <location>
        <begin position="1"/>
        <end position="24"/>
    </location>
</feature>
<dbReference type="Pfam" id="PF00496">
    <property type="entry name" value="SBP_bac_5"/>
    <property type="match status" value="1"/>
</dbReference>
<dbReference type="GO" id="GO:1904680">
    <property type="term" value="F:peptide transmembrane transporter activity"/>
    <property type="evidence" value="ECO:0007669"/>
    <property type="project" value="TreeGrafter"/>
</dbReference>
<gene>
    <name evidence="7" type="ORF">SAMN05660337_3374</name>
</gene>
<reference evidence="8" key="1">
    <citation type="submission" date="2016-10" db="EMBL/GenBank/DDBJ databases">
        <authorList>
            <person name="Varghese N."/>
            <person name="Submissions S."/>
        </authorList>
    </citation>
    <scope>NUCLEOTIDE SEQUENCE [LARGE SCALE GENOMIC DNA]</scope>
    <source>
        <strain evidence="8">DSM 16995</strain>
    </source>
</reference>
<dbReference type="GO" id="GO:0030288">
    <property type="term" value="C:outer membrane-bounded periplasmic space"/>
    <property type="evidence" value="ECO:0007669"/>
    <property type="project" value="UniProtKB-ARBA"/>
</dbReference>
<comment type="similarity">
    <text evidence="2">Belongs to the bacterial solute-binding protein 5 family.</text>
</comment>
<dbReference type="EMBL" id="FNGA01000007">
    <property type="protein sequence ID" value="SDL61018.1"/>
    <property type="molecule type" value="Genomic_DNA"/>
</dbReference>
<dbReference type="InterPro" id="IPR030678">
    <property type="entry name" value="Peptide/Ni-bd"/>
</dbReference>
<dbReference type="STRING" id="246191.SAMN05660337_3374"/>
<feature type="chain" id="PRO_5011484235" evidence="5">
    <location>
        <begin position="25"/>
        <end position="511"/>
    </location>
</feature>
<sequence length="511" mass="56800">MKCINLKSILLTALLILIAASAYADGGTLRVGSPWGPKTLDVHKSGYVFQRIGITESMVGVDFNLKFTPLLAEKWSISDDKLTWTFNLRKGVKFHDGTLLTAPIMVDNLKRLMKVGSLLKSIPIESITAENDLVLKIKTSKPFAPLPAYLSKGEASALAPSSFDANGKVIKPVGTGPFAFESCKLKDSITTKRFDEYWGPQKAKVDKVIYKGIPDTMTRTAMMKSGELDIAQILPPEAIASLKSYGKKIQTKPIGRTRIVGFNLEKGPFTDKKVRLAVNYAINRQDLVDYVLEGIGEPAVSLFPPVIFWANTKLEGFPYSPEKAKQLLAEADWKDTDGDGIIDKNGTPFEVKLVTYTERATLPPTAEVMQSQLQKVGIKTNLVVVQSDAAKKIRDSGDFGMFLVGRNLLFVSDPDYNLNADYFSTLTVKPGWGAYHYNNPEVDKLLTQGRHEFDTDKRKKIYDKIQAILLEDAPMAYLNYYTNIDAVGPNVKGYVMHPVEQCFHLERIELN</sequence>
<dbReference type="SUPFAM" id="SSF53850">
    <property type="entry name" value="Periplasmic binding protein-like II"/>
    <property type="match status" value="1"/>
</dbReference>
<evidence type="ECO:0000256" key="2">
    <source>
        <dbReference type="ARBA" id="ARBA00005695"/>
    </source>
</evidence>
<dbReference type="PANTHER" id="PTHR30290">
    <property type="entry name" value="PERIPLASMIC BINDING COMPONENT OF ABC TRANSPORTER"/>
    <property type="match status" value="1"/>
</dbReference>
<evidence type="ECO:0000313" key="7">
    <source>
        <dbReference type="EMBL" id="SDL61018.1"/>
    </source>
</evidence>
<dbReference type="PANTHER" id="PTHR30290:SF10">
    <property type="entry name" value="PERIPLASMIC OLIGOPEPTIDE-BINDING PROTEIN-RELATED"/>
    <property type="match status" value="1"/>
</dbReference>
<dbReference type="GO" id="GO:0015833">
    <property type="term" value="P:peptide transport"/>
    <property type="evidence" value="ECO:0007669"/>
    <property type="project" value="TreeGrafter"/>
</dbReference>
<evidence type="ECO:0000256" key="5">
    <source>
        <dbReference type="SAM" id="SignalP"/>
    </source>
</evidence>
<evidence type="ECO:0000259" key="6">
    <source>
        <dbReference type="Pfam" id="PF00496"/>
    </source>
</evidence>
<dbReference type="CDD" id="cd08490">
    <property type="entry name" value="PBP2_NikA_DppA_OppA_like_3"/>
    <property type="match status" value="1"/>
</dbReference>
<dbReference type="Gene3D" id="3.90.76.10">
    <property type="entry name" value="Dipeptide-binding Protein, Domain 1"/>
    <property type="match status" value="1"/>
</dbReference>
<dbReference type="InterPro" id="IPR000914">
    <property type="entry name" value="SBP_5_dom"/>
</dbReference>
<evidence type="ECO:0000256" key="4">
    <source>
        <dbReference type="ARBA" id="ARBA00022729"/>
    </source>
</evidence>
<comment type="subcellular location">
    <subcellularLocation>
        <location evidence="1">Cell envelope</location>
    </subcellularLocation>
</comment>
<feature type="domain" description="Solute-binding protein family 5" evidence="6">
    <location>
        <begin position="66"/>
        <end position="424"/>
    </location>
</feature>
<proteinExistence type="inferred from homology"/>
<keyword evidence="4 5" id="KW-0732">Signal</keyword>